<keyword evidence="2" id="KW-0813">Transport</keyword>
<gene>
    <name evidence="10" type="ORF">MAE02_15480</name>
</gene>
<evidence type="ECO:0000256" key="8">
    <source>
        <dbReference type="ARBA" id="ARBA00023136"/>
    </source>
</evidence>
<keyword evidence="6" id="KW-0769">Symport</keyword>
<evidence type="ECO:0000313" key="10">
    <source>
        <dbReference type="EMBL" id="GEO13852.1"/>
    </source>
</evidence>
<comment type="similarity">
    <text evidence="1">Belongs to the KdgT transporter family.</text>
</comment>
<dbReference type="Proteomes" id="UP000321085">
    <property type="component" value="Unassembled WGS sequence"/>
</dbReference>
<evidence type="ECO:0000256" key="6">
    <source>
        <dbReference type="ARBA" id="ARBA00022847"/>
    </source>
</evidence>
<comment type="caution">
    <text evidence="10">The sequence shown here is derived from an EMBL/GenBank/DDBJ whole genome shotgun (WGS) entry which is preliminary data.</text>
</comment>
<dbReference type="GO" id="GO:0015649">
    <property type="term" value="F:2-keto-3-deoxygluconate:proton symporter activity"/>
    <property type="evidence" value="ECO:0007669"/>
    <property type="project" value="InterPro"/>
</dbReference>
<evidence type="ECO:0000256" key="7">
    <source>
        <dbReference type="ARBA" id="ARBA00022989"/>
    </source>
</evidence>
<keyword evidence="11" id="KW-1185">Reference proteome</keyword>
<feature type="compositionally biased region" description="Basic and acidic residues" evidence="9">
    <location>
        <begin position="46"/>
        <end position="57"/>
    </location>
</feature>
<keyword evidence="4" id="KW-0762">Sugar transport</keyword>
<protein>
    <submittedName>
        <fullName evidence="10">Uncharacterized protein</fullName>
    </submittedName>
</protein>
<evidence type="ECO:0000256" key="2">
    <source>
        <dbReference type="ARBA" id="ARBA00022448"/>
    </source>
</evidence>
<evidence type="ECO:0000256" key="5">
    <source>
        <dbReference type="ARBA" id="ARBA00022692"/>
    </source>
</evidence>
<feature type="region of interest" description="Disordered" evidence="9">
    <location>
        <begin position="44"/>
        <end position="71"/>
    </location>
</feature>
<dbReference type="Pfam" id="PF03812">
    <property type="entry name" value="KdgT"/>
    <property type="match status" value="1"/>
</dbReference>
<evidence type="ECO:0000313" key="11">
    <source>
        <dbReference type="Proteomes" id="UP000321085"/>
    </source>
</evidence>
<reference evidence="10 11" key="1">
    <citation type="submission" date="2019-07" db="EMBL/GenBank/DDBJ databases">
        <title>Whole genome shotgun sequence of Microvirga aerophila NBRC 106136.</title>
        <authorList>
            <person name="Hosoyama A."/>
            <person name="Uohara A."/>
            <person name="Ohji S."/>
            <person name="Ichikawa N."/>
        </authorList>
    </citation>
    <scope>NUCLEOTIDE SEQUENCE [LARGE SCALE GENOMIC DNA]</scope>
    <source>
        <strain evidence="10 11">NBRC 106136</strain>
    </source>
</reference>
<evidence type="ECO:0000256" key="9">
    <source>
        <dbReference type="SAM" id="MobiDB-lite"/>
    </source>
</evidence>
<evidence type="ECO:0000256" key="1">
    <source>
        <dbReference type="ARBA" id="ARBA00006430"/>
    </source>
</evidence>
<name>A0A512BPH3_9HYPH</name>
<dbReference type="AlphaFoldDB" id="A0A512BPH3"/>
<evidence type="ECO:0000256" key="3">
    <source>
        <dbReference type="ARBA" id="ARBA00022475"/>
    </source>
</evidence>
<evidence type="ECO:0000256" key="4">
    <source>
        <dbReference type="ARBA" id="ARBA00022597"/>
    </source>
</evidence>
<keyword evidence="7" id="KW-1133">Transmembrane helix</keyword>
<dbReference type="InterPro" id="IPR004684">
    <property type="entry name" value="2keto-3dGluconate_permease"/>
</dbReference>
<keyword evidence="8" id="KW-0472">Membrane</keyword>
<sequence length="71" mass="7464">MGMMVVPLLLGTLITTFIPETPRVFGSFIGALFNGTYMALMGQSGRPEEVSREDAVHPDAGTVPAGTPGVR</sequence>
<keyword evidence="3" id="KW-1003">Cell membrane</keyword>
<dbReference type="EMBL" id="BJYU01000017">
    <property type="protein sequence ID" value="GEO13852.1"/>
    <property type="molecule type" value="Genomic_DNA"/>
</dbReference>
<organism evidence="10 11">
    <name type="scientific">Microvirga aerophila</name>
    <dbReference type="NCBI Taxonomy" id="670291"/>
    <lineage>
        <taxon>Bacteria</taxon>
        <taxon>Pseudomonadati</taxon>
        <taxon>Pseudomonadota</taxon>
        <taxon>Alphaproteobacteria</taxon>
        <taxon>Hyphomicrobiales</taxon>
        <taxon>Methylobacteriaceae</taxon>
        <taxon>Microvirga</taxon>
    </lineage>
</organism>
<keyword evidence="5" id="KW-0812">Transmembrane</keyword>
<accession>A0A512BPH3</accession>
<proteinExistence type="inferred from homology"/>
<dbReference type="GO" id="GO:0016020">
    <property type="term" value="C:membrane"/>
    <property type="evidence" value="ECO:0007669"/>
    <property type="project" value="InterPro"/>
</dbReference>